<evidence type="ECO:0000313" key="2">
    <source>
        <dbReference type="EMBL" id="TKX19114.1"/>
    </source>
</evidence>
<dbReference type="Proteomes" id="UP000308133">
    <property type="component" value="Unassembled WGS sequence"/>
</dbReference>
<gene>
    <name evidence="2" type="ORF">C1H76_8732</name>
</gene>
<dbReference type="EMBL" id="PTQR01000120">
    <property type="protein sequence ID" value="TKX19114.1"/>
    <property type="molecule type" value="Genomic_DNA"/>
</dbReference>
<reference evidence="2 3" key="1">
    <citation type="submission" date="2018-02" db="EMBL/GenBank/DDBJ databases">
        <title>Draft genome sequences of Elsinoe sp., causing black scab on jojoba.</title>
        <authorList>
            <person name="Stodart B."/>
            <person name="Jeffress S."/>
            <person name="Ash G."/>
            <person name="Arun Chinnappa K."/>
        </authorList>
    </citation>
    <scope>NUCLEOTIDE SEQUENCE [LARGE SCALE GENOMIC DNA]</scope>
    <source>
        <strain evidence="2 3">Hillstone_2</strain>
    </source>
</reference>
<evidence type="ECO:0000256" key="1">
    <source>
        <dbReference type="SAM" id="Coils"/>
    </source>
</evidence>
<feature type="coiled-coil region" evidence="1">
    <location>
        <begin position="24"/>
        <end position="72"/>
    </location>
</feature>
<comment type="caution">
    <text evidence="2">The sequence shown here is derived from an EMBL/GenBank/DDBJ whole genome shotgun (WGS) entry which is preliminary data.</text>
</comment>
<protein>
    <submittedName>
        <fullName evidence="2">Uncharacterized protein</fullName>
    </submittedName>
</protein>
<keyword evidence="1" id="KW-0175">Coiled coil</keyword>
<accession>A0A4U7AU15</accession>
<dbReference type="AlphaFoldDB" id="A0A4U7AU15"/>
<evidence type="ECO:0000313" key="3">
    <source>
        <dbReference type="Proteomes" id="UP000308133"/>
    </source>
</evidence>
<name>A0A4U7AU15_9PEZI</name>
<organism evidence="2 3">
    <name type="scientific">Elsinoe australis</name>
    <dbReference type="NCBI Taxonomy" id="40998"/>
    <lineage>
        <taxon>Eukaryota</taxon>
        <taxon>Fungi</taxon>
        <taxon>Dikarya</taxon>
        <taxon>Ascomycota</taxon>
        <taxon>Pezizomycotina</taxon>
        <taxon>Dothideomycetes</taxon>
        <taxon>Dothideomycetidae</taxon>
        <taxon>Myriangiales</taxon>
        <taxon>Elsinoaceae</taxon>
        <taxon>Elsinoe</taxon>
    </lineage>
</organism>
<proteinExistence type="predicted"/>
<sequence length="142" mass="15688">MPAPCSDGGCACPRATEAKLRSQLIDTERLLVQLEGDYERLLTEHKDDKRTIERLEIEIAMLERRCQGANTVVSSASAHRYEKKSQDELEAMRHLNDHLTRVIAALLRAPDSGVVPTVQTNTGTECRDHQAATSACDASEAK</sequence>